<reference evidence="2 3" key="1">
    <citation type="submission" date="2019-05" db="EMBL/GenBank/DDBJ databases">
        <title>Emergence of the Ug99 lineage of the wheat stem rust pathogen through somatic hybridization.</title>
        <authorList>
            <person name="Li F."/>
            <person name="Upadhyaya N.M."/>
            <person name="Sperschneider J."/>
            <person name="Matny O."/>
            <person name="Nguyen-Phuc H."/>
            <person name="Mago R."/>
            <person name="Raley C."/>
            <person name="Miller M.E."/>
            <person name="Silverstein K.A.T."/>
            <person name="Henningsen E."/>
            <person name="Hirsch C.D."/>
            <person name="Visser B."/>
            <person name="Pretorius Z.A."/>
            <person name="Steffenson B.J."/>
            <person name="Schwessinger B."/>
            <person name="Dodds P.N."/>
            <person name="Figueroa M."/>
        </authorList>
    </citation>
    <scope>NUCLEOTIDE SEQUENCE [LARGE SCALE GENOMIC DNA]</scope>
    <source>
        <strain evidence="2 3">Ug99</strain>
    </source>
</reference>
<dbReference type="Proteomes" id="UP000325313">
    <property type="component" value="Unassembled WGS sequence"/>
</dbReference>
<feature type="compositionally biased region" description="Polar residues" evidence="1">
    <location>
        <begin position="26"/>
        <end position="42"/>
    </location>
</feature>
<dbReference type="EMBL" id="VDEP01000304">
    <property type="protein sequence ID" value="KAA1109479.1"/>
    <property type="molecule type" value="Genomic_DNA"/>
</dbReference>
<gene>
    <name evidence="2" type="ORF">PGTUg99_007510</name>
</gene>
<sequence length="163" mass="17832">MRSPQSEVRSQQQKTSSCRSLRSSSHNPVQPNGFNPQASTTPQVLRCFQRLRTGSIESTARFENDRRSVSSDENATEADSNFRAATDVDPSWRVSQTPVSIFSAPSNNSIDSTDLGLTDPFSTDELLCSDRAVSPKPNTVLDPENATEAKSDAASMADTDFFH</sequence>
<organism evidence="2 3">
    <name type="scientific">Puccinia graminis f. sp. tritici</name>
    <dbReference type="NCBI Taxonomy" id="56615"/>
    <lineage>
        <taxon>Eukaryota</taxon>
        <taxon>Fungi</taxon>
        <taxon>Dikarya</taxon>
        <taxon>Basidiomycota</taxon>
        <taxon>Pucciniomycotina</taxon>
        <taxon>Pucciniomycetes</taxon>
        <taxon>Pucciniales</taxon>
        <taxon>Pucciniaceae</taxon>
        <taxon>Puccinia</taxon>
    </lineage>
</organism>
<protein>
    <submittedName>
        <fullName evidence="2">Uncharacterized protein</fullName>
    </submittedName>
</protein>
<feature type="region of interest" description="Disordered" evidence="1">
    <location>
        <begin position="133"/>
        <end position="163"/>
    </location>
</feature>
<feature type="region of interest" description="Disordered" evidence="1">
    <location>
        <begin position="56"/>
        <end position="89"/>
    </location>
</feature>
<evidence type="ECO:0000256" key="1">
    <source>
        <dbReference type="SAM" id="MobiDB-lite"/>
    </source>
</evidence>
<feature type="compositionally biased region" description="Basic and acidic residues" evidence="1">
    <location>
        <begin position="60"/>
        <end position="70"/>
    </location>
</feature>
<evidence type="ECO:0000313" key="3">
    <source>
        <dbReference type="Proteomes" id="UP000325313"/>
    </source>
</evidence>
<feature type="region of interest" description="Disordered" evidence="1">
    <location>
        <begin position="1"/>
        <end position="42"/>
    </location>
</feature>
<feature type="compositionally biased region" description="Polar residues" evidence="1">
    <location>
        <begin position="1"/>
        <end position="15"/>
    </location>
</feature>
<accession>A0A5B0Q8Q1</accession>
<comment type="caution">
    <text evidence="2">The sequence shown here is derived from an EMBL/GenBank/DDBJ whole genome shotgun (WGS) entry which is preliminary data.</text>
</comment>
<proteinExistence type="predicted"/>
<evidence type="ECO:0000313" key="2">
    <source>
        <dbReference type="EMBL" id="KAA1109479.1"/>
    </source>
</evidence>
<name>A0A5B0Q8Q1_PUCGR</name>
<feature type="compositionally biased region" description="Low complexity" evidence="1">
    <location>
        <begin position="16"/>
        <end position="25"/>
    </location>
</feature>
<dbReference type="AlphaFoldDB" id="A0A5B0Q8Q1"/>